<evidence type="ECO:0000256" key="12">
    <source>
        <dbReference type="ARBA" id="ARBA00022777"/>
    </source>
</evidence>
<keyword evidence="15" id="KW-0902">Two-component regulatory system</keyword>
<evidence type="ECO:0000256" key="5">
    <source>
        <dbReference type="ARBA" id="ARBA00012438"/>
    </source>
</evidence>
<dbReference type="EC" id="2.7.13.3" evidence="5"/>
<evidence type="ECO:0000256" key="3">
    <source>
        <dbReference type="ARBA" id="ARBA00004496"/>
    </source>
</evidence>
<proteinExistence type="predicted"/>
<dbReference type="Pfam" id="PF02518">
    <property type="entry name" value="HATPase_c"/>
    <property type="match status" value="1"/>
</dbReference>
<evidence type="ECO:0000256" key="9">
    <source>
        <dbReference type="ARBA" id="ARBA00022490"/>
    </source>
</evidence>
<evidence type="ECO:0000256" key="4">
    <source>
        <dbReference type="ARBA" id="ARBA00004651"/>
    </source>
</evidence>
<keyword evidence="14" id="KW-0408">Iron</keyword>
<evidence type="ECO:0000256" key="10">
    <source>
        <dbReference type="ARBA" id="ARBA00022679"/>
    </source>
</evidence>
<dbReference type="EMBL" id="JBHSNA010000025">
    <property type="protein sequence ID" value="MFC5568069.1"/>
    <property type="molecule type" value="Genomic_DNA"/>
</dbReference>
<keyword evidence="11 20" id="KW-0812">Transmembrane</keyword>
<dbReference type="InterPro" id="IPR011712">
    <property type="entry name" value="Sig_transdc_His_kin_sub3_dim/P"/>
</dbReference>
<evidence type="ECO:0000256" key="14">
    <source>
        <dbReference type="ARBA" id="ARBA00023004"/>
    </source>
</evidence>
<comment type="cofactor">
    <cofactor evidence="2">
        <name>[4Fe-4S] cluster</name>
        <dbReference type="ChEBI" id="CHEBI:49883"/>
    </cofactor>
</comment>
<evidence type="ECO:0000256" key="18">
    <source>
        <dbReference type="ARBA" id="ARBA00024827"/>
    </source>
</evidence>
<evidence type="ECO:0000256" key="19">
    <source>
        <dbReference type="ARBA" id="ARBA00030800"/>
    </source>
</evidence>
<evidence type="ECO:0000256" key="17">
    <source>
        <dbReference type="ARBA" id="ARBA00023136"/>
    </source>
</evidence>
<dbReference type="InterPro" id="IPR050482">
    <property type="entry name" value="Sensor_HK_TwoCompSys"/>
</dbReference>
<keyword evidence="12 22" id="KW-0418">Kinase</keyword>
<evidence type="ECO:0000256" key="15">
    <source>
        <dbReference type="ARBA" id="ARBA00023012"/>
    </source>
</evidence>
<dbReference type="PANTHER" id="PTHR24421">
    <property type="entry name" value="NITRATE/NITRITE SENSOR PROTEIN NARX-RELATED"/>
    <property type="match status" value="1"/>
</dbReference>
<dbReference type="Gene3D" id="3.30.565.10">
    <property type="entry name" value="Histidine kinase-like ATPase, C-terminal domain"/>
    <property type="match status" value="1"/>
</dbReference>
<evidence type="ECO:0000256" key="16">
    <source>
        <dbReference type="ARBA" id="ARBA00023014"/>
    </source>
</evidence>
<accession>A0ABW0SHA4</accession>
<keyword evidence="9" id="KW-0963">Cytoplasm</keyword>
<evidence type="ECO:0000256" key="11">
    <source>
        <dbReference type="ARBA" id="ARBA00022692"/>
    </source>
</evidence>
<keyword evidence="7" id="KW-1003">Cell membrane</keyword>
<dbReference type="InterPro" id="IPR004358">
    <property type="entry name" value="Sig_transdc_His_kin-like_C"/>
</dbReference>
<dbReference type="PRINTS" id="PR00344">
    <property type="entry name" value="BCTRLSENSOR"/>
</dbReference>
<dbReference type="InterPro" id="IPR036890">
    <property type="entry name" value="HATPase_C_sf"/>
</dbReference>
<keyword evidence="23" id="KW-1185">Reference proteome</keyword>
<keyword evidence="17 20" id="KW-0472">Membrane</keyword>
<comment type="function">
    <text evidence="18">Member of the two-component regulatory system NreB/NreC involved in the control of dissimilatory nitrate/nitrite reduction in response to oxygen. NreB functions as a direct oxygen sensor histidine kinase which is autophosphorylated, in the absence of oxygen, probably at the conserved histidine residue, and transfers its phosphate group probably to a conserved aspartate residue of NreC. NreB/NreC activates the expression of the nitrate (narGHJI) and nitrite (nir) reductase operons, as well as the putative nitrate transporter gene narT.</text>
</comment>
<keyword evidence="16" id="KW-0411">Iron-sulfur</keyword>
<evidence type="ECO:0000256" key="20">
    <source>
        <dbReference type="SAM" id="Phobius"/>
    </source>
</evidence>
<protein>
    <recommendedName>
        <fullName evidence="6">Oxygen sensor histidine kinase NreB</fullName>
        <ecNumber evidence="5">2.7.13.3</ecNumber>
    </recommendedName>
    <alternativeName>
        <fullName evidence="19">Nitrogen regulation protein B</fullName>
    </alternativeName>
</protein>
<evidence type="ECO:0000256" key="2">
    <source>
        <dbReference type="ARBA" id="ARBA00001966"/>
    </source>
</evidence>
<keyword evidence="13 20" id="KW-1133">Transmembrane helix</keyword>
<comment type="caution">
    <text evidence="22">The sequence shown here is derived from an EMBL/GenBank/DDBJ whole genome shotgun (WGS) entry which is preliminary data.</text>
</comment>
<dbReference type="CDD" id="cd16917">
    <property type="entry name" value="HATPase_UhpB-NarQ-NarX-like"/>
    <property type="match status" value="1"/>
</dbReference>
<evidence type="ECO:0000256" key="8">
    <source>
        <dbReference type="ARBA" id="ARBA00022485"/>
    </source>
</evidence>
<evidence type="ECO:0000256" key="6">
    <source>
        <dbReference type="ARBA" id="ARBA00017322"/>
    </source>
</evidence>
<dbReference type="RefSeq" id="WP_209842977.1">
    <property type="nucleotide sequence ID" value="NZ_JAGGJP010000021.1"/>
</dbReference>
<dbReference type="PANTHER" id="PTHR24421:SF37">
    <property type="entry name" value="SENSOR HISTIDINE KINASE NARS"/>
    <property type="match status" value="1"/>
</dbReference>
<feature type="transmembrane region" description="Helical" evidence="20">
    <location>
        <begin position="191"/>
        <end position="210"/>
    </location>
</feature>
<evidence type="ECO:0000256" key="1">
    <source>
        <dbReference type="ARBA" id="ARBA00000085"/>
    </source>
</evidence>
<keyword evidence="8" id="KW-0479">Metal-binding</keyword>
<dbReference type="Proteomes" id="UP001596056">
    <property type="component" value="Unassembled WGS sequence"/>
</dbReference>
<dbReference type="SMART" id="SM00387">
    <property type="entry name" value="HATPase_c"/>
    <property type="match status" value="1"/>
</dbReference>
<sequence>MVVETIPRWSTLSLSRQFILLSSVLLLLAVALLGQWVSTRIQDAVEEDVGHRAAIFLEHFLEPYIGELAVTGDLSPQSRAAISADLARISKGLNVLQTRLWTPGGRILLASDPGLEGRTLPVAGSLAEAVAGRIAVESEDHLHSETLAGRRVFEVYVPIRSAPGGPVVAVAEFYQDGAALLSILGWTRTQTWAIVALVSLGLLAGVYGLVDRGSATIQRQRAEIEARVAELTRLLHHNEFLRRRIQQASSRSAEDSETQMRRIGADLHDGIGQLLTIASLRLEQLFPQGGVHNGNYLLVKSMLDDAMTEVRAMVAGLALPQMQGLPLAAAVSTIVMKHRHRTSTEVRLTLPDDLDEPSNPVKLAICRFVQEGLSNAFKHAHGAPCAVGVRSDAAGLLVQVADDGPGLSRPSSSPDAKRQPLGLAGLRNRVESLGGEFRILSTPGRGTTIIGHFPREA</sequence>
<feature type="transmembrane region" description="Helical" evidence="20">
    <location>
        <begin position="18"/>
        <end position="37"/>
    </location>
</feature>
<name>A0ABW0SHA4_9RHOB</name>
<dbReference type="Pfam" id="PF07730">
    <property type="entry name" value="HisKA_3"/>
    <property type="match status" value="1"/>
</dbReference>
<reference evidence="23" key="1">
    <citation type="journal article" date="2019" name="Int. J. Syst. Evol. Microbiol.">
        <title>The Global Catalogue of Microorganisms (GCM) 10K type strain sequencing project: providing services to taxonomists for standard genome sequencing and annotation.</title>
        <authorList>
            <consortium name="The Broad Institute Genomics Platform"/>
            <consortium name="The Broad Institute Genome Sequencing Center for Infectious Disease"/>
            <person name="Wu L."/>
            <person name="Ma J."/>
        </authorList>
    </citation>
    <scope>NUCLEOTIDE SEQUENCE [LARGE SCALE GENOMIC DNA]</scope>
    <source>
        <strain evidence="23">KACC 11588</strain>
    </source>
</reference>
<evidence type="ECO:0000259" key="21">
    <source>
        <dbReference type="SMART" id="SM00387"/>
    </source>
</evidence>
<dbReference type="InterPro" id="IPR003594">
    <property type="entry name" value="HATPase_dom"/>
</dbReference>
<keyword evidence="10" id="KW-0808">Transferase</keyword>
<evidence type="ECO:0000313" key="22">
    <source>
        <dbReference type="EMBL" id="MFC5568069.1"/>
    </source>
</evidence>
<dbReference type="SUPFAM" id="SSF55874">
    <property type="entry name" value="ATPase domain of HSP90 chaperone/DNA topoisomerase II/histidine kinase"/>
    <property type="match status" value="1"/>
</dbReference>
<feature type="domain" description="Histidine kinase/HSP90-like ATPase" evidence="21">
    <location>
        <begin position="360"/>
        <end position="457"/>
    </location>
</feature>
<dbReference type="GO" id="GO:0016301">
    <property type="term" value="F:kinase activity"/>
    <property type="evidence" value="ECO:0007669"/>
    <property type="project" value="UniProtKB-KW"/>
</dbReference>
<evidence type="ECO:0000256" key="13">
    <source>
        <dbReference type="ARBA" id="ARBA00022989"/>
    </source>
</evidence>
<comment type="catalytic activity">
    <reaction evidence="1">
        <text>ATP + protein L-histidine = ADP + protein N-phospho-L-histidine.</text>
        <dbReference type="EC" id="2.7.13.3"/>
    </reaction>
</comment>
<keyword evidence="8" id="KW-0004">4Fe-4S</keyword>
<gene>
    <name evidence="22" type="ORF">ACFPOC_16790</name>
</gene>
<evidence type="ECO:0000256" key="7">
    <source>
        <dbReference type="ARBA" id="ARBA00022475"/>
    </source>
</evidence>
<organism evidence="22 23">
    <name type="scientific">Rubellimicrobium aerolatum</name>
    <dbReference type="NCBI Taxonomy" id="490979"/>
    <lineage>
        <taxon>Bacteria</taxon>
        <taxon>Pseudomonadati</taxon>
        <taxon>Pseudomonadota</taxon>
        <taxon>Alphaproteobacteria</taxon>
        <taxon>Rhodobacterales</taxon>
        <taxon>Roseobacteraceae</taxon>
        <taxon>Rubellimicrobium</taxon>
    </lineage>
</organism>
<evidence type="ECO:0000313" key="23">
    <source>
        <dbReference type="Proteomes" id="UP001596056"/>
    </source>
</evidence>
<comment type="subcellular location">
    <subcellularLocation>
        <location evidence="4">Cell membrane</location>
        <topology evidence="4">Multi-pass membrane protein</topology>
    </subcellularLocation>
    <subcellularLocation>
        <location evidence="3">Cytoplasm</location>
    </subcellularLocation>
</comment>